<dbReference type="RefSeq" id="WP_203906134.1">
    <property type="nucleotide sequence ID" value="NZ_BONY01000001.1"/>
</dbReference>
<dbReference type="InterPro" id="IPR036844">
    <property type="entry name" value="Hint_dom_sf"/>
</dbReference>
<name>A0A8J3VCY9_9ACTN</name>
<evidence type="ECO:0000313" key="2">
    <source>
        <dbReference type="Proteomes" id="UP000612899"/>
    </source>
</evidence>
<dbReference type="Proteomes" id="UP000612899">
    <property type="component" value="Unassembled WGS sequence"/>
</dbReference>
<dbReference type="Gene3D" id="2.170.16.10">
    <property type="entry name" value="Hedgehog/Intein (Hint) domain"/>
    <property type="match status" value="1"/>
</dbReference>
<dbReference type="AlphaFoldDB" id="A0A8J3VCY9"/>
<evidence type="ECO:0008006" key="3">
    <source>
        <dbReference type="Google" id="ProtNLM"/>
    </source>
</evidence>
<proteinExistence type="predicted"/>
<keyword evidence="2" id="KW-1185">Reference proteome</keyword>
<reference evidence="1" key="1">
    <citation type="submission" date="2021-01" db="EMBL/GenBank/DDBJ databases">
        <title>Whole genome shotgun sequence of Rhizocola hellebori NBRC 109834.</title>
        <authorList>
            <person name="Komaki H."/>
            <person name="Tamura T."/>
        </authorList>
    </citation>
    <scope>NUCLEOTIDE SEQUENCE</scope>
    <source>
        <strain evidence="1">NBRC 109834</strain>
    </source>
</reference>
<sequence>MTVFNPREVEVLAAALPAQGGNRLADLTREILVLHTKRCTPGNYSQLIGTGPEFRAIFFPNAGESPYESTITPLTGLDGGFFAALSVAMLCQQMAAVASTLRPQLLTGKINDTINGLTTAIRQNSFRYYAYLARYADTPIKNALAAFPDEASRALARQHYLAGLTSASWVNAKLVQDSTGSWPDRDWELYHHWIKLTAVGASIAEIDAAITTMMSLGLPVPPSLRPGSWHLQAPWLNAGFSGADMADANGPIVATKCTRYPGARSPSCMAEDNSFEFTALTQPGNGYRQVPASSCLAPGTRVVMADRTLKQIQDIEAGESVLTPQGSRSVILRSAPLRGQRTLVQFDGLGFAFAATHPFLVHTASDPLGATYAAADPQGLARTVPTLSQFGLRGLHQPGPAILVRHTEQGDVAFPAPSTHDAPTELPELLYDLYLEVGPDGRSEYYAGDEHTQLLVSSEIPRFAVAPQTTAVVLHVLRAAGPTVLETLANVPDESFDDVLGIGLDGLARTMMPTIGRKLTTAAGVAELPHTAEEVACAVRLFADSLNRGPGGAPQRRMGMLVEQFTARFGPQFQAVLALPWRTFDLAESDVANILAVTPYSVELFEPGPPASGATVELVLRHENASFTRLLPVQPSSPADRWYYTVDRPAYFPEWTPSADDSLWYLEIAVLPHSHRRMRLALPGHIAHGYQAFAAPVLDGDKVVGQAWLDVRLLTVEAYAAEALGRAAGPSADPIAGRLAHLAARFVRNRFAETVFALQYCTATTTVTQLADTSRVA</sequence>
<dbReference type="EMBL" id="BONY01000001">
    <property type="protein sequence ID" value="GIH02215.1"/>
    <property type="molecule type" value="Genomic_DNA"/>
</dbReference>
<accession>A0A8J3VCY9</accession>
<organism evidence="1 2">
    <name type="scientific">Rhizocola hellebori</name>
    <dbReference type="NCBI Taxonomy" id="1392758"/>
    <lineage>
        <taxon>Bacteria</taxon>
        <taxon>Bacillati</taxon>
        <taxon>Actinomycetota</taxon>
        <taxon>Actinomycetes</taxon>
        <taxon>Micromonosporales</taxon>
        <taxon>Micromonosporaceae</taxon>
        <taxon>Rhizocola</taxon>
    </lineage>
</organism>
<dbReference type="PROSITE" id="PS50817">
    <property type="entry name" value="INTEIN_N_TER"/>
    <property type="match status" value="1"/>
</dbReference>
<evidence type="ECO:0000313" key="1">
    <source>
        <dbReference type="EMBL" id="GIH02215.1"/>
    </source>
</evidence>
<gene>
    <name evidence="1" type="ORF">Rhe02_02820</name>
</gene>
<dbReference type="SUPFAM" id="SSF51294">
    <property type="entry name" value="Hedgehog/intein (Hint) domain"/>
    <property type="match status" value="1"/>
</dbReference>
<dbReference type="GO" id="GO:0016539">
    <property type="term" value="P:intein-mediated protein splicing"/>
    <property type="evidence" value="ECO:0007669"/>
    <property type="project" value="InterPro"/>
</dbReference>
<dbReference type="InterPro" id="IPR006141">
    <property type="entry name" value="Intein_N"/>
</dbReference>
<protein>
    <recommendedName>
        <fullName evidence="3">Vint domain-containing protein</fullName>
    </recommendedName>
</protein>
<comment type="caution">
    <text evidence="1">The sequence shown here is derived from an EMBL/GenBank/DDBJ whole genome shotgun (WGS) entry which is preliminary data.</text>
</comment>